<accession>A0A8C9HEH0</accession>
<keyword evidence="2" id="KW-1185">Reference proteome</keyword>
<evidence type="ECO:0000313" key="2">
    <source>
        <dbReference type="Proteomes" id="UP000694416"/>
    </source>
</evidence>
<reference evidence="1" key="2">
    <citation type="submission" date="2025-09" db="UniProtKB">
        <authorList>
            <consortium name="Ensembl"/>
        </authorList>
    </citation>
    <scope>IDENTIFICATION</scope>
</reference>
<evidence type="ECO:0000313" key="1">
    <source>
        <dbReference type="Ensembl" id="ENSPTEP00000019165.1"/>
    </source>
</evidence>
<protein>
    <submittedName>
        <fullName evidence="1">Uncharacterized protein</fullName>
    </submittedName>
</protein>
<proteinExistence type="predicted"/>
<dbReference type="Proteomes" id="UP000694416">
    <property type="component" value="Unplaced"/>
</dbReference>
<dbReference type="AlphaFoldDB" id="A0A8C9HEH0"/>
<name>A0A8C9HEH0_9PRIM</name>
<organism evidence="1 2">
    <name type="scientific">Piliocolobus tephrosceles</name>
    <name type="common">Ugandan red Colobus</name>
    <dbReference type="NCBI Taxonomy" id="591936"/>
    <lineage>
        <taxon>Eukaryota</taxon>
        <taxon>Metazoa</taxon>
        <taxon>Chordata</taxon>
        <taxon>Craniata</taxon>
        <taxon>Vertebrata</taxon>
        <taxon>Euteleostomi</taxon>
        <taxon>Mammalia</taxon>
        <taxon>Eutheria</taxon>
        <taxon>Euarchontoglires</taxon>
        <taxon>Primates</taxon>
        <taxon>Haplorrhini</taxon>
        <taxon>Catarrhini</taxon>
        <taxon>Cercopithecidae</taxon>
        <taxon>Colobinae</taxon>
        <taxon>Piliocolobus</taxon>
    </lineage>
</organism>
<dbReference type="Ensembl" id="ENSPTET00000028023.1">
    <property type="protein sequence ID" value="ENSPTEP00000019165.1"/>
    <property type="gene ID" value="ENSPTEG00000020532.1"/>
</dbReference>
<reference evidence="1" key="1">
    <citation type="submission" date="2025-08" db="UniProtKB">
        <authorList>
            <consortium name="Ensembl"/>
        </authorList>
    </citation>
    <scope>IDENTIFICATION</scope>
</reference>
<sequence length="89" mass="10321">MNRRKTKIIFHHSIFKEEVLAFSYIFCLEGKKKFPLLPLQKGYAILFYPSSHESRTAWAVCINFVAEPLQLSYPWLIVSPGDYCPPLSV</sequence>